<dbReference type="GO" id="GO:0030643">
    <property type="term" value="P:intracellular phosphate ion homeostasis"/>
    <property type="evidence" value="ECO:0007669"/>
    <property type="project" value="InterPro"/>
</dbReference>
<keyword evidence="4 7" id="KW-0813">Transport</keyword>
<feature type="domain" description="PhoU" evidence="8">
    <location>
        <begin position="125"/>
        <end position="207"/>
    </location>
</feature>
<dbReference type="PANTHER" id="PTHR42930">
    <property type="entry name" value="PHOSPHATE-SPECIFIC TRANSPORT SYSTEM ACCESSORY PROTEIN PHOU"/>
    <property type="match status" value="1"/>
</dbReference>
<proteinExistence type="inferred from homology"/>
<feature type="domain" description="PhoU" evidence="8">
    <location>
        <begin position="20"/>
        <end position="106"/>
    </location>
</feature>
<reference evidence="9" key="2">
    <citation type="journal article" date="2021" name="PeerJ">
        <title>Extensive microbial diversity within the chicken gut microbiome revealed by metagenomics and culture.</title>
        <authorList>
            <person name="Gilroy R."/>
            <person name="Ravi A."/>
            <person name="Getino M."/>
            <person name="Pursley I."/>
            <person name="Horton D.L."/>
            <person name="Alikhan N.F."/>
            <person name="Baker D."/>
            <person name="Gharbi K."/>
            <person name="Hall N."/>
            <person name="Watson M."/>
            <person name="Adriaenssens E.M."/>
            <person name="Foster-Nyarko E."/>
            <person name="Jarju S."/>
            <person name="Secka A."/>
            <person name="Antonio M."/>
            <person name="Oren A."/>
            <person name="Chaudhuri R.R."/>
            <person name="La Ragione R."/>
            <person name="Hildebrand F."/>
            <person name="Pallen M.J."/>
        </authorList>
    </citation>
    <scope>NUCLEOTIDE SEQUENCE</scope>
    <source>
        <strain evidence="9">CHK160-1198</strain>
    </source>
</reference>
<comment type="function">
    <text evidence="7">Plays a role in the regulation of phosphate uptake.</text>
</comment>
<organism evidence="9 10">
    <name type="scientific">Candidatus Avacidaminococcus intestinavium</name>
    <dbReference type="NCBI Taxonomy" id="2840684"/>
    <lineage>
        <taxon>Bacteria</taxon>
        <taxon>Bacillati</taxon>
        <taxon>Bacillota</taxon>
        <taxon>Negativicutes</taxon>
        <taxon>Acidaminococcales</taxon>
        <taxon>Acidaminococcaceae</taxon>
        <taxon>Acidaminococcaceae incertae sedis</taxon>
        <taxon>Candidatus Avacidaminococcus</taxon>
    </lineage>
</organism>
<evidence type="ECO:0000256" key="1">
    <source>
        <dbReference type="ARBA" id="ARBA00004496"/>
    </source>
</evidence>
<accession>A0A9D1MQJ6</accession>
<dbReference type="GO" id="GO:0006817">
    <property type="term" value="P:phosphate ion transport"/>
    <property type="evidence" value="ECO:0007669"/>
    <property type="project" value="UniProtKB-KW"/>
</dbReference>
<evidence type="ECO:0000256" key="2">
    <source>
        <dbReference type="ARBA" id="ARBA00008107"/>
    </source>
</evidence>
<dbReference type="PANTHER" id="PTHR42930:SF3">
    <property type="entry name" value="PHOSPHATE-SPECIFIC TRANSPORT SYSTEM ACCESSORY PROTEIN PHOU"/>
    <property type="match status" value="1"/>
</dbReference>
<evidence type="ECO:0000259" key="8">
    <source>
        <dbReference type="Pfam" id="PF01895"/>
    </source>
</evidence>
<name>A0A9D1MQJ6_9FIRM</name>
<dbReference type="EMBL" id="DVNI01000134">
    <property type="protein sequence ID" value="HIU64918.1"/>
    <property type="molecule type" value="Genomic_DNA"/>
</dbReference>
<evidence type="ECO:0000256" key="3">
    <source>
        <dbReference type="ARBA" id="ARBA00011738"/>
    </source>
</evidence>
<evidence type="ECO:0000256" key="7">
    <source>
        <dbReference type="PIRNR" id="PIRNR003107"/>
    </source>
</evidence>
<dbReference type="AlphaFoldDB" id="A0A9D1MQJ6"/>
<reference evidence="9" key="1">
    <citation type="submission" date="2020-10" db="EMBL/GenBank/DDBJ databases">
        <authorList>
            <person name="Gilroy R."/>
        </authorList>
    </citation>
    <scope>NUCLEOTIDE SEQUENCE</scope>
    <source>
        <strain evidence="9">CHK160-1198</strain>
    </source>
</reference>
<gene>
    <name evidence="9" type="primary">phoU</name>
    <name evidence="9" type="ORF">IAB06_07800</name>
</gene>
<keyword evidence="5 7" id="KW-0963">Cytoplasm</keyword>
<dbReference type="FunFam" id="1.20.58.220:FF:000004">
    <property type="entry name" value="Phosphate-specific transport system accessory protein PhoU"/>
    <property type="match status" value="1"/>
</dbReference>
<dbReference type="GO" id="GO:0005737">
    <property type="term" value="C:cytoplasm"/>
    <property type="evidence" value="ECO:0007669"/>
    <property type="project" value="UniProtKB-SubCell"/>
</dbReference>
<dbReference type="Proteomes" id="UP000824099">
    <property type="component" value="Unassembled WGS sequence"/>
</dbReference>
<dbReference type="PIRSF" id="PIRSF003107">
    <property type="entry name" value="PhoU"/>
    <property type="match status" value="1"/>
</dbReference>
<comment type="caution">
    <text evidence="9">The sequence shown here is derived from an EMBL/GenBank/DDBJ whole genome shotgun (WGS) entry which is preliminary data.</text>
</comment>
<dbReference type="InterPro" id="IPR038078">
    <property type="entry name" value="PhoU-like_sf"/>
</dbReference>
<dbReference type="Gene3D" id="1.20.58.220">
    <property type="entry name" value="Phosphate transport system protein phou homolog 2, domain 2"/>
    <property type="match status" value="1"/>
</dbReference>
<dbReference type="GO" id="GO:0045936">
    <property type="term" value="P:negative regulation of phosphate metabolic process"/>
    <property type="evidence" value="ECO:0007669"/>
    <property type="project" value="InterPro"/>
</dbReference>
<comment type="subcellular location">
    <subcellularLocation>
        <location evidence="1 7">Cytoplasm</location>
    </subcellularLocation>
</comment>
<dbReference type="InterPro" id="IPR026022">
    <property type="entry name" value="PhoU_dom"/>
</dbReference>
<sequence>MIDVRATYTKELILIQNDLILMGTLVTDALANAIEALKTKNLELAASVIAKDDEIDLMQISIEDKTVELIALQQPIAKDLRILSTALKMTTDLERIGDHAKKIAQITMRIGESPLVKPLVDLPLAGELVQQMVKKVLKAYVELDINAAAEVCDEDDKVDELCDKCKRDVLFYMMRDKSNIEQGTDLNKVIQRIERVGDHATNLAEWVIYLVTGQRMLKK</sequence>
<evidence type="ECO:0000256" key="6">
    <source>
        <dbReference type="ARBA" id="ARBA00022592"/>
    </source>
</evidence>
<dbReference type="SUPFAM" id="SSF109755">
    <property type="entry name" value="PhoU-like"/>
    <property type="match status" value="1"/>
</dbReference>
<comment type="similarity">
    <text evidence="2 7">Belongs to the PhoU family.</text>
</comment>
<comment type="subunit">
    <text evidence="3 7">Homodimer.</text>
</comment>
<keyword evidence="6 7" id="KW-0592">Phosphate transport</keyword>
<evidence type="ECO:0000313" key="9">
    <source>
        <dbReference type="EMBL" id="HIU64918.1"/>
    </source>
</evidence>
<dbReference type="NCBIfam" id="TIGR02135">
    <property type="entry name" value="phoU_full"/>
    <property type="match status" value="1"/>
</dbReference>
<evidence type="ECO:0000256" key="5">
    <source>
        <dbReference type="ARBA" id="ARBA00022490"/>
    </source>
</evidence>
<evidence type="ECO:0000256" key="4">
    <source>
        <dbReference type="ARBA" id="ARBA00022448"/>
    </source>
</evidence>
<dbReference type="Pfam" id="PF01895">
    <property type="entry name" value="PhoU"/>
    <property type="match status" value="2"/>
</dbReference>
<evidence type="ECO:0000313" key="10">
    <source>
        <dbReference type="Proteomes" id="UP000824099"/>
    </source>
</evidence>
<dbReference type="InterPro" id="IPR028366">
    <property type="entry name" value="PhoU"/>
</dbReference>
<protein>
    <recommendedName>
        <fullName evidence="7">Phosphate-specific transport system accessory protein PhoU</fullName>
    </recommendedName>
</protein>